<dbReference type="InterPro" id="IPR002994">
    <property type="entry name" value="Surf1/Shy1"/>
</dbReference>
<evidence type="ECO:0000256" key="5">
    <source>
        <dbReference type="ARBA" id="ARBA00023136"/>
    </source>
</evidence>
<name>A0A1V2H2M0_9PROT</name>
<dbReference type="PANTHER" id="PTHR23427">
    <property type="entry name" value="SURFEIT LOCUS PROTEIN"/>
    <property type="match status" value="1"/>
</dbReference>
<dbReference type="PROSITE" id="PS50895">
    <property type="entry name" value="SURF1"/>
    <property type="match status" value="1"/>
</dbReference>
<comment type="similarity">
    <text evidence="2 6">Belongs to the SURF1 family.</text>
</comment>
<evidence type="ECO:0000256" key="2">
    <source>
        <dbReference type="ARBA" id="ARBA00007165"/>
    </source>
</evidence>
<organism evidence="7 8">
    <name type="scientific">Teichococcus deserti</name>
    <dbReference type="NCBI Taxonomy" id="1817963"/>
    <lineage>
        <taxon>Bacteria</taxon>
        <taxon>Pseudomonadati</taxon>
        <taxon>Pseudomonadota</taxon>
        <taxon>Alphaproteobacteria</taxon>
        <taxon>Acetobacterales</taxon>
        <taxon>Roseomonadaceae</taxon>
        <taxon>Roseomonas</taxon>
    </lineage>
</organism>
<comment type="caution">
    <text evidence="6">Lacks conserved residue(s) required for the propagation of feature annotation.</text>
</comment>
<dbReference type="Proteomes" id="UP000188879">
    <property type="component" value="Unassembled WGS sequence"/>
</dbReference>
<evidence type="ECO:0000256" key="1">
    <source>
        <dbReference type="ARBA" id="ARBA00004370"/>
    </source>
</evidence>
<keyword evidence="8" id="KW-1185">Reference proteome</keyword>
<dbReference type="GO" id="GO:0005886">
    <property type="term" value="C:plasma membrane"/>
    <property type="evidence" value="ECO:0007669"/>
    <property type="project" value="UniProtKB-SubCell"/>
</dbReference>
<evidence type="ECO:0000313" key="7">
    <source>
        <dbReference type="EMBL" id="ONG53771.1"/>
    </source>
</evidence>
<gene>
    <name evidence="7" type="ORF">BKE38_11425</name>
</gene>
<dbReference type="Pfam" id="PF02104">
    <property type="entry name" value="SURF1"/>
    <property type="match status" value="1"/>
</dbReference>
<evidence type="ECO:0000313" key="8">
    <source>
        <dbReference type="Proteomes" id="UP000188879"/>
    </source>
</evidence>
<accession>A0A1V2H2M0</accession>
<keyword evidence="5 6" id="KW-0472">Membrane</keyword>
<dbReference type="InterPro" id="IPR045214">
    <property type="entry name" value="Surf1/Surf4"/>
</dbReference>
<comment type="subcellular location">
    <subcellularLocation>
        <location evidence="6">Cell membrane</location>
        <topology evidence="6">Multi-pass membrane protein</topology>
    </subcellularLocation>
    <subcellularLocation>
        <location evidence="1">Membrane</location>
    </subcellularLocation>
</comment>
<protein>
    <recommendedName>
        <fullName evidence="6">SURF1-like protein</fullName>
    </recommendedName>
</protein>
<evidence type="ECO:0000256" key="3">
    <source>
        <dbReference type="ARBA" id="ARBA00022692"/>
    </source>
</evidence>
<evidence type="ECO:0000256" key="6">
    <source>
        <dbReference type="RuleBase" id="RU363076"/>
    </source>
</evidence>
<dbReference type="AlphaFoldDB" id="A0A1V2H2M0"/>
<feature type="transmembrane region" description="Helical" evidence="6">
    <location>
        <begin position="141"/>
        <end position="162"/>
    </location>
</feature>
<dbReference type="EMBL" id="MLCO01000094">
    <property type="protein sequence ID" value="ONG53771.1"/>
    <property type="molecule type" value="Genomic_DNA"/>
</dbReference>
<dbReference type="CDD" id="cd06662">
    <property type="entry name" value="SURF1"/>
    <property type="match status" value="1"/>
</dbReference>
<reference evidence="7 8" key="1">
    <citation type="submission" date="2016-10" db="EMBL/GenBank/DDBJ databases">
        <title>Draft Genome sequence of Roseomonas sp. strain M3.</title>
        <authorList>
            <person name="Subhash Y."/>
            <person name="Lee S."/>
        </authorList>
    </citation>
    <scope>NUCLEOTIDE SEQUENCE [LARGE SCALE GENOMIC DNA]</scope>
    <source>
        <strain evidence="7 8">M3</strain>
    </source>
</reference>
<keyword evidence="3 6" id="KW-0812">Transmembrane</keyword>
<sequence>MSLTGRFIPGPDRLVQAATSRGAGFWVLAPFRTEAGFLVLVNRGFVAPEQRDPAARALPDAPRTITGLLRITEPGGGFLRSNDPGAGRWYSRDVAALAADLGIGRDPAGVAPYFVDAAADPDPAALPVGGLTVIRFNNNHLVYAVTWYALALMLAGASTYLIREEWRARRRP</sequence>
<proteinExistence type="inferred from homology"/>
<dbReference type="PANTHER" id="PTHR23427:SF2">
    <property type="entry name" value="SURFEIT LOCUS PROTEIN 1"/>
    <property type="match status" value="1"/>
</dbReference>
<comment type="caution">
    <text evidence="7">The sequence shown here is derived from an EMBL/GenBank/DDBJ whole genome shotgun (WGS) entry which is preliminary data.</text>
</comment>
<keyword evidence="4 6" id="KW-1133">Transmembrane helix</keyword>
<keyword evidence="6" id="KW-1003">Cell membrane</keyword>
<evidence type="ECO:0000256" key="4">
    <source>
        <dbReference type="ARBA" id="ARBA00022989"/>
    </source>
</evidence>